<dbReference type="Proteomes" id="UP001055219">
    <property type="component" value="Unassembled WGS sequence"/>
</dbReference>
<accession>A0A9Q0BF32</accession>
<dbReference type="GO" id="GO:0006629">
    <property type="term" value="P:lipid metabolic process"/>
    <property type="evidence" value="ECO:0007669"/>
    <property type="project" value="InterPro"/>
</dbReference>
<sequence length="350" mass="39962">MLPQIGQKSLREIIVPRSHHAALNVENSTRLGVLGIEKYAVTQTRSLAEQLRRDGVRVLDTRVAKIYPRPQGISSWSDTLFSEFHGINSGAGLQGMAGHTLPHIIDAINQFNEEYPGELIIWEFHQDTFVHVGRVGSSQDAATTRNLDDEERMEVFNMLKRNLKHRVDLPAIAEGVEDYTQIPLERFIGDRKSAVLVVFADNWMHAMIDKGETFAQEGMTTRSKFPYIGQWTDTEQIAKMTRNQLAQLKRLRLQPKDKLLDLQWILSMGPSTFLRMSGKDLITMARQSMVEFRKWVWMYMTTGRYPNWVTLDGLENGEMRTWAMAANLCFVARKCGDWALSPRSDMKGGS</sequence>
<dbReference type="OrthoDB" id="1046782at2759"/>
<dbReference type="RefSeq" id="XP_051364398.1">
    <property type="nucleotide sequence ID" value="XM_051504004.1"/>
</dbReference>
<proteinExistence type="predicted"/>
<evidence type="ECO:0000313" key="2">
    <source>
        <dbReference type="Proteomes" id="UP001055219"/>
    </source>
</evidence>
<dbReference type="Gene3D" id="3.20.20.190">
    <property type="entry name" value="Phosphatidylinositol (PI) phosphodiesterase"/>
    <property type="match status" value="1"/>
</dbReference>
<name>A0A9Q0BF32_9HYPO</name>
<evidence type="ECO:0000313" key="1">
    <source>
        <dbReference type="EMBL" id="KAI6783542.1"/>
    </source>
</evidence>
<dbReference type="InterPro" id="IPR017946">
    <property type="entry name" value="PLC-like_Pdiesterase_TIM-brl"/>
</dbReference>
<gene>
    <name evidence="1" type="ORF">J7T54_005571</name>
</gene>
<dbReference type="SUPFAM" id="SSF51695">
    <property type="entry name" value="PLC-like phosphodiesterases"/>
    <property type="match status" value="1"/>
</dbReference>
<comment type="caution">
    <text evidence="1">The sequence shown here is derived from an EMBL/GenBank/DDBJ whole genome shotgun (WGS) entry which is preliminary data.</text>
</comment>
<dbReference type="EMBL" id="JAGIXG020000007">
    <property type="protein sequence ID" value="KAI6783542.1"/>
    <property type="molecule type" value="Genomic_DNA"/>
</dbReference>
<reference evidence="1" key="1">
    <citation type="journal article" date="2021" name="J Fungi (Basel)">
        <title>Genomic and Metabolomic Analyses of the Marine Fungus Emericellopsis cladophorae: Insights into Saltwater Adaptability Mechanisms and Its Biosynthetic Potential.</title>
        <authorList>
            <person name="Goncalves M.F.M."/>
            <person name="Hilario S."/>
            <person name="Van de Peer Y."/>
            <person name="Esteves A.C."/>
            <person name="Alves A."/>
        </authorList>
    </citation>
    <scope>NUCLEOTIDE SEQUENCE</scope>
    <source>
        <strain evidence="1">MUM 19.33</strain>
    </source>
</reference>
<dbReference type="GeneID" id="75832054"/>
<protein>
    <submittedName>
        <fullName evidence="1">Uncharacterized protein</fullName>
    </submittedName>
</protein>
<keyword evidence="2" id="KW-1185">Reference proteome</keyword>
<dbReference type="GO" id="GO:0008081">
    <property type="term" value="F:phosphoric diester hydrolase activity"/>
    <property type="evidence" value="ECO:0007669"/>
    <property type="project" value="InterPro"/>
</dbReference>
<organism evidence="1 2">
    <name type="scientific">Emericellopsis cladophorae</name>
    <dbReference type="NCBI Taxonomy" id="2686198"/>
    <lineage>
        <taxon>Eukaryota</taxon>
        <taxon>Fungi</taxon>
        <taxon>Dikarya</taxon>
        <taxon>Ascomycota</taxon>
        <taxon>Pezizomycotina</taxon>
        <taxon>Sordariomycetes</taxon>
        <taxon>Hypocreomycetidae</taxon>
        <taxon>Hypocreales</taxon>
        <taxon>Bionectriaceae</taxon>
        <taxon>Emericellopsis</taxon>
    </lineage>
</organism>
<reference evidence="1" key="2">
    <citation type="submission" date="2022-07" db="EMBL/GenBank/DDBJ databases">
        <authorList>
            <person name="Goncalves M.F.M."/>
            <person name="Hilario S."/>
            <person name="Van De Peer Y."/>
            <person name="Esteves A.C."/>
            <person name="Alves A."/>
        </authorList>
    </citation>
    <scope>NUCLEOTIDE SEQUENCE</scope>
    <source>
        <strain evidence="1">MUM 19.33</strain>
    </source>
</reference>
<dbReference type="AlphaFoldDB" id="A0A9Q0BF32"/>